<dbReference type="InterPro" id="IPR036397">
    <property type="entry name" value="RNaseH_sf"/>
</dbReference>
<feature type="region of interest" description="Disordered" evidence="1">
    <location>
        <begin position="1"/>
        <end position="24"/>
    </location>
</feature>
<dbReference type="GO" id="GO:0003676">
    <property type="term" value="F:nucleic acid binding"/>
    <property type="evidence" value="ECO:0007669"/>
    <property type="project" value="InterPro"/>
</dbReference>
<dbReference type="EMBL" id="DAKRPA010000108">
    <property type="protein sequence ID" value="DAZ98368.1"/>
    <property type="molecule type" value="Genomic_DNA"/>
</dbReference>
<dbReference type="InterPro" id="IPR012337">
    <property type="entry name" value="RNaseH-like_sf"/>
</dbReference>
<evidence type="ECO:0000259" key="2">
    <source>
        <dbReference type="PROSITE" id="PS50013"/>
    </source>
</evidence>
<dbReference type="Gene3D" id="3.30.420.10">
    <property type="entry name" value="Ribonuclease H-like superfamily/Ribonuclease H"/>
    <property type="match status" value="1"/>
</dbReference>
<proteinExistence type="predicted"/>
<protein>
    <recommendedName>
        <fullName evidence="2">Chromo domain-containing protein</fullName>
    </recommendedName>
</protein>
<dbReference type="InterPro" id="IPR000953">
    <property type="entry name" value="Chromo/chromo_shadow_dom"/>
</dbReference>
<name>A0AAV2YY96_9STRA</name>
<comment type="caution">
    <text evidence="3">The sequence shown here is derived from an EMBL/GenBank/DDBJ whole genome shotgun (WGS) entry which is preliminary data.</text>
</comment>
<dbReference type="InterPro" id="IPR050951">
    <property type="entry name" value="Retrovirus_Pol_polyprotein"/>
</dbReference>
<dbReference type="InterPro" id="IPR016197">
    <property type="entry name" value="Chromo-like_dom_sf"/>
</dbReference>
<gene>
    <name evidence="3" type="ORF">N0F65_000687</name>
</gene>
<dbReference type="SMART" id="SM00298">
    <property type="entry name" value="CHROMO"/>
    <property type="match status" value="1"/>
</dbReference>
<evidence type="ECO:0000313" key="3">
    <source>
        <dbReference type="EMBL" id="DAZ98368.1"/>
    </source>
</evidence>
<dbReference type="Gene3D" id="2.40.50.40">
    <property type="match status" value="1"/>
</dbReference>
<evidence type="ECO:0000256" key="1">
    <source>
        <dbReference type="SAM" id="MobiDB-lite"/>
    </source>
</evidence>
<feature type="domain" description="Chromo" evidence="2">
    <location>
        <begin position="204"/>
        <end position="266"/>
    </location>
</feature>
<accession>A0AAV2YY96</accession>
<dbReference type="PANTHER" id="PTHR37984">
    <property type="entry name" value="PROTEIN CBG26694"/>
    <property type="match status" value="1"/>
</dbReference>
<organism evidence="3 4">
    <name type="scientific">Lagenidium giganteum</name>
    <dbReference type="NCBI Taxonomy" id="4803"/>
    <lineage>
        <taxon>Eukaryota</taxon>
        <taxon>Sar</taxon>
        <taxon>Stramenopiles</taxon>
        <taxon>Oomycota</taxon>
        <taxon>Peronosporomycetes</taxon>
        <taxon>Pythiales</taxon>
        <taxon>Pythiaceae</taxon>
    </lineage>
</organism>
<dbReference type="SUPFAM" id="SSF54160">
    <property type="entry name" value="Chromo domain-like"/>
    <property type="match status" value="1"/>
</dbReference>
<dbReference type="PANTHER" id="PTHR37984:SF5">
    <property type="entry name" value="PROTEIN NYNRIN-LIKE"/>
    <property type="match status" value="1"/>
</dbReference>
<dbReference type="PROSITE" id="PS50013">
    <property type="entry name" value="CHROMO_2"/>
    <property type="match status" value="1"/>
</dbReference>
<keyword evidence="4" id="KW-1185">Reference proteome</keyword>
<dbReference type="SUPFAM" id="SSF53098">
    <property type="entry name" value="Ribonuclease H-like"/>
    <property type="match status" value="1"/>
</dbReference>
<sequence>MMKQRQRPTLAYKPQANGKQERSVQTGMRAVKMYVEHQADWDEYVPRLEFALNSSISLQHGYSAFYLVHRWGARAQLEAIVPAVDGSVKEVEAQKCRKSVGRLHEHAMKHAHNVQVQLVREHADKPNIQVRNQTARNAKLKYKEEQLVWLYYSSVKPGLSTKLAHSWHGPYKVKEIVSDFAYKLHIDARDSRYSWEPDNALGEYEVEAVLDDKAEQTTRGGRMQRKFLIKQKGYDDPQWIAEDDLSCGTLLYEYSKHKRQQARMEAAQHADEDDDLTHDDISRAQ</sequence>
<dbReference type="AlphaFoldDB" id="A0AAV2YY96"/>
<evidence type="ECO:0000313" key="4">
    <source>
        <dbReference type="Proteomes" id="UP001146120"/>
    </source>
</evidence>
<feature type="region of interest" description="Disordered" evidence="1">
    <location>
        <begin position="261"/>
        <end position="285"/>
    </location>
</feature>
<reference evidence="3" key="1">
    <citation type="submission" date="2022-11" db="EMBL/GenBank/DDBJ databases">
        <authorList>
            <person name="Morgan W.R."/>
            <person name="Tartar A."/>
        </authorList>
    </citation>
    <scope>NUCLEOTIDE SEQUENCE</scope>
    <source>
        <strain evidence="3">ARSEF 373</strain>
    </source>
</reference>
<reference evidence="3" key="2">
    <citation type="journal article" date="2023" name="Microbiol Resour">
        <title>Decontamination and Annotation of the Draft Genome Sequence of the Oomycete Lagenidium giganteum ARSEF 373.</title>
        <authorList>
            <person name="Morgan W.R."/>
            <person name="Tartar A."/>
        </authorList>
    </citation>
    <scope>NUCLEOTIDE SEQUENCE</scope>
    <source>
        <strain evidence="3">ARSEF 373</strain>
    </source>
</reference>
<dbReference type="Proteomes" id="UP001146120">
    <property type="component" value="Unassembled WGS sequence"/>
</dbReference>